<protein>
    <recommendedName>
        <fullName evidence="2">Transposase</fullName>
    </recommendedName>
</protein>
<gene>
    <name evidence="1" type="ORF">JTBB02_V1_10010</name>
</gene>
<evidence type="ECO:0000313" key="1">
    <source>
        <dbReference type="EMBL" id="VUX54831.1"/>
    </source>
</evidence>
<dbReference type="AlphaFoldDB" id="A0A7D9H595"/>
<organism evidence="1">
    <name type="scientific">uncultured Woeseiaceae bacterium</name>
    <dbReference type="NCBI Taxonomy" id="1983305"/>
    <lineage>
        <taxon>Bacteria</taxon>
        <taxon>Pseudomonadati</taxon>
        <taxon>Pseudomonadota</taxon>
        <taxon>Gammaproteobacteria</taxon>
        <taxon>Woeseiales</taxon>
        <taxon>Woeseiaceae</taxon>
        <taxon>environmental samples</taxon>
    </lineage>
</organism>
<reference evidence="1" key="1">
    <citation type="submission" date="2019-07" db="EMBL/GenBank/DDBJ databases">
        <authorList>
            <person name="Weber M."/>
            <person name="Kostadinov I."/>
            <person name="Kostadinov D I."/>
        </authorList>
    </citation>
    <scope>NUCLEOTIDE SEQUENCE</scope>
    <source>
        <strain evidence="1">Gfbio:sag-sample-b02:053724c1-46a9-4a36-b237-ea2bf867836b</strain>
    </source>
</reference>
<proteinExistence type="predicted"/>
<dbReference type="EMBL" id="LR633966">
    <property type="protein sequence ID" value="VUX54831.1"/>
    <property type="molecule type" value="Genomic_DNA"/>
</dbReference>
<name>A0A7D9H595_9GAMM</name>
<evidence type="ECO:0008006" key="2">
    <source>
        <dbReference type="Google" id="ProtNLM"/>
    </source>
</evidence>
<sequence>MSVDRRRQVIEVNHSRLSLARQCELVSIARSSYYYWPQPESEFNLELMRLIDEQYLKAPWYVTVHSTTSLHRRGDYAAALFLRDLIGVNKALFRCGVLDRRQDVRWYPPLDAILSEHHHGLAVELDHGAEHA</sequence>
<accession>A0A7D9H595</accession>